<proteinExistence type="predicted"/>
<organism evidence="2">
    <name type="scientific">Vanhornia eucnemidarum</name>
    <dbReference type="NCBI Taxonomy" id="32432"/>
    <lineage>
        <taxon>Eukaryota</taxon>
        <taxon>Metazoa</taxon>
        <taxon>Ecdysozoa</taxon>
        <taxon>Arthropoda</taxon>
        <taxon>Hexapoda</taxon>
        <taxon>Insecta</taxon>
        <taxon>Pterygota</taxon>
        <taxon>Neoptera</taxon>
        <taxon>Endopterygota</taxon>
        <taxon>Hymenoptera</taxon>
        <taxon>Apocrita</taxon>
        <taxon>Proctotrupomorpha</taxon>
        <taxon>Proctotrupoidea</taxon>
        <taxon>Vanhorniidae</taxon>
        <taxon>Vanhornia</taxon>
    </lineage>
</organism>
<sequence length="111" mass="13140">MNTPLYLNLIIYSIMSILMIIPTNSKHFHPVTMSILLIVYSLFTSINMSMFSSSYLYSFLVFLTFIGGILILFMYFTSLSMNMIMTINFKFLMSLSYKMMLMMWTFMFMKI</sequence>
<feature type="transmembrane region" description="Helical" evidence="1">
    <location>
        <begin position="56"/>
        <end position="77"/>
    </location>
</feature>
<evidence type="ECO:0000313" key="2">
    <source>
        <dbReference type="EMBL" id="ABB92709.1"/>
    </source>
</evidence>
<feature type="transmembrane region" description="Helical" evidence="1">
    <location>
        <begin position="31"/>
        <end position="50"/>
    </location>
</feature>
<keyword evidence="2" id="KW-0496">Mitochondrion</keyword>
<keyword evidence="1" id="KW-0472">Membrane</keyword>
<evidence type="ECO:0000256" key="1">
    <source>
        <dbReference type="SAM" id="Phobius"/>
    </source>
</evidence>
<geneLocation type="mitochondrion" evidence="2"/>
<accession>Q0H2F2</accession>
<name>Q0H2F2_9HYME</name>
<dbReference type="EMBL" id="DQ302100">
    <property type="protein sequence ID" value="ABB92709.1"/>
    <property type="molecule type" value="Genomic_DNA"/>
</dbReference>
<dbReference type="AlphaFoldDB" id="Q0H2F2"/>
<protein>
    <submittedName>
        <fullName evidence="2">NADH dehydrogenase subunit 6</fullName>
    </submittedName>
</protein>
<keyword evidence="1" id="KW-1133">Transmembrane helix</keyword>
<reference evidence="2" key="1">
    <citation type="journal article" date="2006" name="Genome">
        <title>Mitochondrial genomes of Vanhornia eucnemidarum (Apocrita: Vanhorniidae) and Primeuchroeus spp. (Aculeata: Chrysididae): Evidence of rearranged mitochondrial genomes within the Apocrita (Insecta: Hymenoptera).</title>
        <authorList>
            <person name="Castro L.R."/>
            <person name="Ruberu K."/>
            <person name="Dowton M."/>
        </authorList>
    </citation>
    <scope>NUCLEOTIDE SEQUENCE</scope>
</reference>
<feature type="transmembrane region" description="Helical" evidence="1">
    <location>
        <begin position="6"/>
        <end position="24"/>
    </location>
</feature>
<feature type="transmembrane region" description="Helical" evidence="1">
    <location>
        <begin position="89"/>
        <end position="109"/>
    </location>
</feature>
<keyword evidence="1" id="KW-0812">Transmembrane</keyword>
<gene>
    <name evidence="2" type="primary">nd6</name>
</gene>